<evidence type="ECO:0000313" key="2">
    <source>
        <dbReference type="Proteomes" id="UP000887159"/>
    </source>
</evidence>
<dbReference type="EMBL" id="BMAU01021436">
    <property type="protein sequence ID" value="GFY36347.1"/>
    <property type="molecule type" value="Genomic_DNA"/>
</dbReference>
<dbReference type="GO" id="GO:0003676">
    <property type="term" value="F:nucleic acid binding"/>
    <property type="evidence" value="ECO:0007669"/>
    <property type="project" value="InterPro"/>
</dbReference>
<organism evidence="1 2">
    <name type="scientific">Trichonephila clavipes</name>
    <name type="common">Golden silk orbweaver</name>
    <name type="synonym">Nephila clavipes</name>
    <dbReference type="NCBI Taxonomy" id="2585209"/>
    <lineage>
        <taxon>Eukaryota</taxon>
        <taxon>Metazoa</taxon>
        <taxon>Ecdysozoa</taxon>
        <taxon>Arthropoda</taxon>
        <taxon>Chelicerata</taxon>
        <taxon>Arachnida</taxon>
        <taxon>Araneae</taxon>
        <taxon>Araneomorphae</taxon>
        <taxon>Entelegynae</taxon>
        <taxon>Araneoidea</taxon>
        <taxon>Nephilidae</taxon>
        <taxon>Trichonephila</taxon>
    </lineage>
</organism>
<protein>
    <submittedName>
        <fullName evidence="1">Uncharacterized protein</fullName>
    </submittedName>
</protein>
<keyword evidence="2" id="KW-1185">Reference proteome</keyword>
<name>A0A8X7BN17_TRICX</name>
<gene>
    <name evidence="1" type="primary">NCL1_07136</name>
    <name evidence="1" type="ORF">TNCV_3450501</name>
</gene>
<accession>A0A8X7BN17</accession>
<evidence type="ECO:0000313" key="1">
    <source>
        <dbReference type="EMBL" id="GFY36347.1"/>
    </source>
</evidence>
<proteinExistence type="predicted"/>
<sequence>MSHCSLHRLQEGNTTDWGAMAEGAAGASKVVMMSLGYIAPRCLTHGLLWTVYQCKDYLHLISLYQRPSRSSRLPCFDNGTCGLKLVSYAVNQSKVWIFEDDPTKTTVKIKRAMKKVMHVVFFRSMGLIKAIKLEGQKAVTVNWYTTKCFPEIHQEVNVKVITLHHDNASSNTAALTVEYPEQKKLK</sequence>
<dbReference type="Proteomes" id="UP000887159">
    <property type="component" value="Unassembled WGS sequence"/>
</dbReference>
<dbReference type="InterPro" id="IPR036397">
    <property type="entry name" value="RNaseH_sf"/>
</dbReference>
<reference evidence="1" key="1">
    <citation type="submission" date="2020-08" db="EMBL/GenBank/DDBJ databases">
        <title>Multicomponent nature underlies the extraordinary mechanical properties of spider dragline silk.</title>
        <authorList>
            <person name="Kono N."/>
            <person name="Nakamura H."/>
            <person name="Mori M."/>
            <person name="Yoshida Y."/>
            <person name="Ohtoshi R."/>
            <person name="Malay A.D."/>
            <person name="Moran D.A.P."/>
            <person name="Tomita M."/>
            <person name="Numata K."/>
            <person name="Arakawa K."/>
        </authorList>
    </citation>
    <scope>NUCLEOTIDE SEQUENCE</scope>
</reference>
<comment type="caution">
    <text evidence="1">The sequence shown here is derived from an EMBL/GenBank/DDBJ whole genome shotgun (WGS) entry which is preliminary data.</text>
</comment>
<dbReference type="Gene3D" id="3.30.420.10">
    <property type="entry name" value="Ribonuclease H-like superfamily/Ribonuclease H"/>
    <property type="match status" value="1"/>
</dbReference>
<dbReference type="AlphaFoldDB" id="A0A8X7BN17"/>